<dbReference type="Pfam" id="PF03795">
    <property type="entry name" value="YCII"/>
    <property type="match status" value="1"/>
</dbReference>
<dbReference type="EMBL" id="JAQZSM010000012">
    <property type="protein sequence ID" value="MDD7972057.1"/>
    <property type="molecule type" value="Genomic_DNA"/>
</dbReference>
<comment type="similarity">
    <text evidence="1">Belongs to the YciI family.</text>
</comment>
<gene>
    <name evidence="3" type="ORF">PUT78_13205</name>
</gene>
<evidence type="ECO:0000313" key="4">
    <source>
        <dbReference type="Proteomes" id="UP001431784"/>
    </source>
</evidence>
<evidence type="ECO:0000259" key="2">
    <source>
        <dbReference type="Pfam" id="PF03795"/>
    </source>
</evidence>
<comment type="caution">
    <text evidence="3">The sequence shown here is derived from an EMBL/GenBank/DDBJ whole genome shotgun (WGS) entry which is preliminary data.</text>
</comment>
<reference evidence="3" key="1">
    <citation type="submission" date="2023-02" db="EMBL/GenBank/DDBJ databases">
        <title>Description of Roseinatronobacter alkalisoli sp. nov., an alkaliphilic bacerium isolated from soda soil.</title>
        <authorList>
            <person name="Wei W."/>
        </authorList>
    </citation>
    <scope>NUCLEOTIDE SEQUENCE</scope>
    <source>
        <strain evidence="3">HJB301</strain>
    </source>
</reference>
<dbReference type="RefSeq" id="WP_274352737.1">
    <property type="nucleotide sequence ID" value="NZ_JAQZSM010000012.1"/>
</dbReference>
<evidence type="ECO:0000313" key="3">
    <source>
        <dbReference type="EMBL" id="MDD7972057.1"/>
    </source>
</evidence>
<sequence>MFFLMICKHHDRPETAALRDELRPQHRDWVASGGGGLAVVLTGSAIWDDAGQGTGNFGILQADNEARARAFAEGDPFFSGGVVQSITLTRLADTFRADRITPLTGG</sequence>
<feature type="domain" description="YCII-related" evidence="2">
    <location>
        <begin position="1"/>
        <end position="89"/>
    </location>
</feature>
<protein>
    <submittedName>
        <fullName evidence="3">YciI family protein</fullName>
    </submittedName>
</protein>
<evidence type="ECO:0000256" key="1">
    <source>
        <dbReference type="ARBA" id="ARBA00007689"/>
    </source>
</evidence>
<dbReference type="Gene3D" id="3.30.70.1060">
    <property type="entry name" value="Dimeric alpha+beta barrel"/>
    <property type="match status" value="1"/>
</dbReference>
<dbReference type="Proteomes" id="UP001431784">
    <property type="component" value="Unassembled WGS sequence"/>
</dbReference>
<keyword evidence="4" id="KW-1185">Reference proteome</keyword>
<accession>A0ABT5TAC6</accession>
<dbReference type="InterPro" id="IPR011008">
    <property type="entry name" value="Dimeric_a/b-barrel"/>
</dbReference>
<organism evidence="3 4">
    <name type="scientific">Roseinatronobacter alkalisoli</name>
    <dbReference type="NCBI Taxonomy" id="3028235"/>
    <lineage>
        <taxon>Bacteria</taxon>
        <taxon>Pseudomonadati</taxon>
        <taxon>Pseudomonadota</taxon>
        <taxon>Alphaproteobacteria</taxon>
        <taxon>Rhodobacterales</taxon>
        <taxon>Paracoccaceae</taxon>
        <taxon>Roseinatronobacter</taxon>
    </lineage>
</organism>
<proteinExistence type="inferred from homology"/>
<dbReference type="InterPro" id="IPR005545">
    <property type="entry name" value="YCII"/>
</dbReference>
<dbReference type="SUPFAM" id="SSF54909">
    <property type="entry name" value="Dimeric alpha+beta barrel"/>
    <property type="match status" value="1"/>
</dbReference>
<name>A0ABT5TAC6_9RHOB</name>